<protein>
    <recommendedName>
        <fullName evidence="4">C2H2-type domain-containing protein</fullName>
    </recommendedName>
</protein>
<proteinExistence type="predicted"/>
<accession>A0A6J8C7W6</accession>
<evidence type="ECO:0000313" key="2">
    <source>
        <dbReference type="EMBL" id="CAC5391100.1"/>
    </source>
</evidence>
<keyword evidence="3" id="KW-1185">Reference proteome</keyword>
<reference evidence="2 3" key="1">
    <citation type="submission" date="2020-06" db="EMBL/GenBank/DDBJ databases">
        <authorList>
            <person name="Li R."/>
            <person name="Bekaert M."/>
        </authorList>
    </citation>
    <scope>NUCLEOTIDE SEQUENCE [LARGE SCALE GENOMIC DNA]</scope>
    <source>
        <strain evidence="3">wild</strain>
    </source>
</reference>
<sequence>MITDLKSHSIVDNETLQDIVKKIHTSKVYLKTDFKLHLQMDDPCPDHCIRYALSDSSSPNLKVQCQHSHLVMCDRCNLLPNAISELKLLLSNERSIHVSRYDFSEAQCGKSNCDAKIAHMRGRIRQYVANNVGNATEMKAAIDSFGGLITIEDFKEPYIVEGKVKQKNESRSDHHDDQVEPNTAIESLIRTEDVLYCHEEGCTRVKTFSGLKAHQFVGKHKFILNNISTFDDIKLKWKECCDDVTNPKRVNEFGTSQGMLDPNGDIIPEQSEAIETSPSEAIESSQSEVKESSQSEVKEPRQSEEEKTEHKDSNGEAHPPKSAEEKKND</sequence>
<gene>
    <name evidence="2" type="ORF">MCOR_26139</name>
</gene>
<dbReference type="AlphaFoldDB" id="A0A6J8C7W6"/>
<feature type="region of interest" description="Disordered" evidence="1">
    <location>
        <begin position="271"/>
        <end position="329"/>
    </location>
</feature>
<evidence type="ECO:0008006" key="4">
    <source>
        <dbReference type="Google" id="ProtNLM"/>
    </source>
</evidence>
<dbReference type="Proteomes" id="UP000507470">
    <property type="component" value="Unassembled WGS sequence"/>
</dbReference>
<organism evidence="2 3">
    <name type="scientific">Mytilus coruscus</name>
    <name type="common">Sea mussel</name>
    <dbReference type="NCBI Taxonomy" id="42192"/>
    <lineage>
        <taxon>Eukaryota</taxon>
        <taxon>Metazoa</taxon>
        <taxon>Spiralia</taxon>
        <taxon>Lophotrochozoa</taxon>
        <taxon>Mollusca</taxon>
        <taxon>Bivalvia</taxon>
        <taxon>Autobranchia</taxon>
        <taxon>Pteriomorphia</taxon>
        <taxon>Mytilida</taxon>
        <taxon>Mytiloidea</taxon>
        <taxon>Mytilidae</taxon>
        <taxon>Mytilinae</taxon>
        <taxon>Mytilus</taxon>
    </lineage>
</organism>
<name>A0A6J8C7W6_MYTCO</name>
<evidence type="ECO:0000313" key="3">
    <source>
        <dbReference type="Proteomes" id="UP000507470"/>
    </source>
</evidence>
<dbReference type="EMBL" id="CACVKT020004663">
    <property type="protein sequence ID" value="CAC5391100.1"/>
    <property type="molecule type" value="Genomic_DNA"/>
</dbReference>
<feature type="compositionally biased region" description="Basic and acidic residues" evidence="1">
    <location>
        <begin position="288"/>
        <end position="329"/>
    </location>
</feature>
<evidence type="ECO:0000256" key="1">
    <source>
        <dbReference type="SAM" id="MobiDB-lite"/>
    </source>
</evidence>